<reference evidence="8 9" key="1">
    <citation type="journal article" date="2003" name="Int. J. Syst. Evol. Microbiol.">
        <title>Towards a standardized format for the description of a novel species (of an established genus): Ochrobactrum gallinifaecis sp. nov.</title>
        <authorList>
            <person name="Kampfer P."/>
            <person name="Buczolits S."/>
            <person name="Albrecht A."/>
            <person name="Busse H.J."/>
            <person name="Stackebrandt E."/>
        </authorList>
    </citation>
    <scope>NUCLEOTIDE SEQUENCE [LARGE SCALE GENOMIC DNA]</scope>
    <source>
        <strain evidence="8 9">ISO 196</strain>
    </source>
</reference>
<dbReference type="SUPFAM" id="SSF103481">
    <property type="entry name" value="Multidrug resistance efflux transporter EmrE"/>
    <property type="match status" value="2"/>
</dbReference>
<dbReference type="AlphaFoldDB" id="A0A502BTF5"/>
<keyword evidence="3 6" id="KW-1133">Transmembrane helix</keyword>
<feature type="domain" description="EamA" evidence="7">
    <location>
        <begin position="10"/>
        <end position="136"/>
    </location>
</feature>
<feature type="region of interest" description="Disordered" evidence="5">
    <location>
        <begin position="291"/>
        <end position="322"/>
    </location>
</feature>
<comment type="caution">
    <text evidence="8">The sequence shown here is derived from an EMBL/GenBank/DDBJ whole genome shotgun (WGS) entry which is preliminary data.</text>
</comment>
<dbReference type="GO" id="GO:0016020">
    <property type="term" value="C:membrane"/>
    <property type="evidence" value="ECO:0007669"/>
    <property type="project" value="UniProtKB-SubCell"/>
</dbReference>
<keyword evidence="9" id="KW-1185">Reference proteome</keyword>
<evidence type="ECO:0000256" key="3">
    <source>
        <dbReference type="ARBA" id="ARBA00022989"/>
    </source>
</evidence>
<dbReference type="InterPro" id="IPR050638">
    <property type="entry name" value="AA-Vitamin_Transporters"/>
</dbReference>
<feature type="compositionally biased region" description="Basic and acidic residues" evidence="5">
    <location>
        <begin position="312"/>
        <end position="322"/>
    </location>
</feature>
<protein>
    <submittedName>
        <fullName evidence="8">EamA family transporter</fullName>
    </submittedName>
</protein>
<feature type="compositionally biased region" description="Basic and acidic residues" evidence="5">
    <location>
        <begin position="291"/>
        <end position="305"/>
    </location>
</feature>
<evidence type="ECO:0000256" key="6">
    <source>
        <dbReference type="SAM" id="Phobius"/>
    </source>
</evidence>
<evidence type="ECO:0000259" key="7">
    <source>
        <dbReference type="Pfam" id="PF00892"/>
    </source>
</evidence>
<dbReference type="OrthoDB" id="7331126at2"/>
<keyword evidence="4 6" id="KW-0472">Membrane</keyword>
<dbReference type="PANTHER" id="PTHR32322">
    <property type="entry name" value="INNER MEMBRANE TRANSPORTER"/>
    <property type="match status" value="1"/>
</dbReference>
<feature type="transmembrane region" description="Helical" evidence="6">
    <location>
        <begin position="88"/>
        <end position="109"/>
    </location>
</feature>
<keyword evidence="2 6" id="KW-0812">Transmembrane</keyword>
<dbReference type="EMBL" id="VEWJ01000003">
    <property type="protein sequence ID" value="TPF76283.1"/>
    <property type="molecule type" value="Genomic_DNA"/>
</dbReference>
<feature type="transmembrane region" description="Helical" evidence="6">
    <location>
        <begin position="265"/>
        <end position="282"/>
    </location>
</feature>
<comment type="subcellular location">
    <subcellularLocation>
        <location evidence="1">Membrane</location>
        <topology evidence="1">Multi-pass membrane protein</topology>
    </subcellularLocation>
</comment>
<evidence type="ECO:0000313" key="8">
    <source>
        <dbReference type="EMBL" id="TPF76283.1"/>
    </source>
</evidence>
<evidence type="ECO:0000256" key="4">
    <source>
        <dbReference type="ARBA" id="ARBA00023136"/>
    </source>
</evidence>
<feature type="transmembrane region" description="Helical" evidence="6">
    <location>
        <begin position="147"/>
        <end position="168"/>
    </location>
</feature>
<feature type="transmembrane region" description="Helical" evidence="6">
    <location>
        <begin position="63"/>
        <end position="82"/>
    </location>
</feature>
<name>A0A502BTF5_9HYPH</name>
<gene>
    <name evidence="8" type="ORF">FHY56_06430</name>
</gene>
<dbReference type="RefSeq" id="WP_140904333.1">
    <property type="nucleotide sequence ID" value="NZ_JBHTMD010000007.1"/>
</dbReference>
<sequence>MKPRDVATYIFLAIAWGLSFLVVLRVVEAFGWVGAVAFRSFIAAGTLFAIAKLSKRRLDFHAGWKPFAIVGATTVAGQLIGLSYGTPLIGTAMAAICVASIPLFSMVISQLWGLERITPRGLAGLVLGITGIVLLVGFPAVAVTPEFIMGCIAVIFSCFSAAFGSNYASRRLSTTGSWETTIGAFVFGGLMTLPLIFAVRVPTTPGLIDFTYLLVSACVMSALTYVLYFRLVGNVGPTKAISVEFAVTVIAVLVGAVFLKEQLSLIQFAGAAVIIAGCALVLSSRPSLPKQAEETSGNRDVHQDEELCPCSEHGHRELDPHA</sequence>
<feature type="domain" description="EamA" evidence="7">
    <location>
        <begin position="149"/>
        <end position="282"/>
    </location>
</feature>
<feature type="transmembrane region" description="Helical" evidence="6">
    <location>
        <begin position="180"/>
        <end position="198"/>
    </location>
</feature>
<evidence type="ECO:0000256" key="2">
    <source>
        <dbReference type="ARBA" id="ARBA00022692"/>
    </source>
</evidence>
<dbReference type="InterPro" id="IPR000620">
    <property type="entry name" value="EamA_dom"/>
</dbReference>
<dbReference type="PANTHER" id="PTHR32322:SF9">
    <property type="entry name" value="AMINO-ACID METABOLITE EFFLUX PUMP-RELATED"/>
    <property type="match status" value="1"/>
</dbReference>
<dbReference type="Pfam" id="PF00892">
    <property type="entry name" value="EamA"/>
    <property type="match status" value="2"/>
</dbReference>
<feature type="transmembrane region" description="Helical" evidence="6">
    <location>
        <begin position="210"/>
        <end position="229"/>
    </location>
</feature>
<proteinExistence type="predicted"/>
<accession>A0A502BTF5</accession>
<evidence type="ECO:0000313" key="9">
    <source>
        <dbReference type="Proteomes" id="UP000315388"/>
    </source>
</evidence>
<feature type="transmembrane region" description="Helical" evidence="6">
    <location>
        <begin position="241"/>
        <end position="259"/>
    </location>
</feature>
<evidence type="ECO:0000256" key="5">
    <source>
        <dbReference type="SAM" id="MobiDB-lite"/>
    </source>
</evidence>
<feature type="transmembrane region" description="Helical" evidence="6">
    <location>
        <begin position="30"/>
        <end position="51"/>
    </location>
</feature>
<dbReference type="InterPro" id="IPR037185">
    <property type="entry name" value="EmrE-like"/>
</dbReference>
<evidence type="ECO:0000256" key="1">
    <source>
        <dbReference type="ARBA" id="ARBA00004141"/>
    </source>
</evidence>
<dbReference type="Proteomes" id="UP000315388">
    <property type="component" value="Unassembled WGS sequence"/>
</dbReference>
<feature type="transmembrane region" description="Helical" evidence="6">
    <location>
        <begin position="7"/>
        <end position="24"/>
    </location>
</feature>
<feature type="transmembrane region" description="Helical" evidence="6">
    <location>
        <begin position="121"/>
        <end position="141"/>
    </location>
</feature>
<organism evidence="8 9">
    <name type="scientific">Brucella gallinifaecis</name>
    <dbReference type="NCBI Taxonomy" id="215590"/>
    <lineage>
        <taxon>Bacteria</taxon>
        <taxon>Pseudomonadati</taxon>
        <taxon>Pseudomonadota</taxon>
        <taxon>Alphaproteobacteria</taxon>
        <taxon>Hyphomicrobiales</taxon>
        <taxon>Brucellaceae</taxon>
        <taxon>Brucella/Ochrobactrum group</taxon>
        <taxon>Brucella</taxon>
    </lineage>
</organism>